<dbReference type="Pfam" id="PF03203">
    <property type="entry name" value="MerC"/>
    <property type="match status" value="1"/>
</dbReference>
<organism evidence="2 3">
    <name type="scientific">Aliidiomarina halalkaliphila</name>
    <dbReference type="NCBI Taxonomy" id="2593535"/>
    <lineage>
        <taxon>Bacteria</taxon>
        <taxon>Pseudomonadati</taxon>
        <taxon>Pseudomonadota</taxon>
        <taxon>Gammaproteobacteria</taxon>
        <taxon>Alteromonadales</taxon>
        <taxon>Idiomarinaceae</taxon>
        <taxon>Aliidiomarina</taxon>
    </lineage>
</organism>
<keyword evidence="1" id="KW-0472">Membrane</keyword>
<keyword evidence="1" id="KW-0812">Transmembrane</keyword>
<dbReference type="RefSeq" id="WP_143234882.1">
    <property type="nucleotide sequence ID" value="NZ_VJWL01000001.1"/>
</dbReference>
<accession>A0A552X6I3</accession>
<dbReference type="AlphaFoldDB" id="A0A552X6I3"/>
<feature type="transmembrane region" description="Helical" evidence="1">
    <location>
        <begin position="12"/>
        <end position="34"/>
    </location>
</feature>
<sequence>MLKSRLAKDKLGMFLSGLCIGHCLLTPLALIAFGTSTAVGVLASEWVHIALYLPMILLVTLSIVPTCVHLQAYRPLVLGVAGILLMTISFGFFGISELLLSLAGASFVFAAHLLNSRAIKRQHCQATSGA</sequence>
<dbReference type="Proteomes" id="UP000320359">
    <property type="component" value="Unassembled WGS sequence"/>
</dbReference>
<feature type="transmembrane region" description="Helical" evidence="1">
    <location>
        <begin position="99"/>
        <end position="115"/>
    </location>
</feature>
<feature type="transmembrane region" description="Helical" evidence="1">
    <location>
        <begin position="46"/>
        <end position="64"/>
    </location>
</feature>
<keyword evidence="3" id="KW-1185">Reference proteome</keyword>
<evidence type="ECO:0000313" key="2">
    <source>
        <dbReference type="EMBL" id="TRW50173.1"/>
    </source>
</evidence>
<proteinExistence type="predicted"/>
<feature type="transmembrane region" description="Helical" evidence="1">
    <location>
        <begin position="76"/>
        <end position="93"/>
    </location>
</feature>
<comment type="caution">
    <text evidence="2">The sequence shown here is derived from an EMBL/GenBank/DDBJ whole genome shotgun (WGS) entry which is preliminary data.</text>
</comment>
<name>A0A552X6I3_9GAMM</name>
<dbReference type="InterPro" id="IPR004891">
    <property type="entry name" value="Mercury-R_MerC"/>
</dbReference>
<evidence type="ECO:0000256" key="1">
    <source>
        <dbReference type="SAM" id="Phobius"/>
    </source>
</evidence>
<dbReference type="OrthoDB" id="34373at2"/>
<dbReference type="GO" id="GO:0015097">
    <property type="term" value="F:mercury ion transmembrane transporter activity"/>
    <property type="evidence" value="ECO:0007669"/>
    <property type="project" value="InterPro"/>
</dbReference>
<dbReference type="EMBL" id="VJWL01000001">
    <property type="protein sequence ID" value="TRW50173.1"/>
    <property type="molecule type" value="Genomic_DNA"/>
</dbReference>
<dbReference type="GO" id="GO:0016020">
    <property type="term" value="C:membrane"/>
    <property type="evidence" value="ECO:0007669"/>
    <property type="project" value="InterPro"/>
</dbReference>
<evidence type="ECO:0000313" key="3">
    <source>
        <dbReference type="Proteomes" id="UP000320359"/>
    </source>
</evidence>
<protein>
    <submittedName>
        <fullName evidence="2">MerC domain-containing protein</fullName>
    </submittedName>
</protein>
<reference evidence="2 3" key="1">
    <citation type="submission" date="2019-07" db="EMBL/GenBank/DDBJ databases">
        <authorList>
            <person name="Yang M."/>
            <person name="Zhao D."/>
            <person name="Xiang H."/>
        </authorList>
    </citation>
    <scope>NUCLEOTIDE SEQUENCE [LARGE SCALE GENOMIC DNA]</scope>
    <source>
        <strain evidence="2 3">IM1326</strain>
    </source>
</reference>
<gene>
    <name evidence="2" type="ORF">FM042_04890</name>
</gene>
<keyword evidence="1" id="KW-1133">Transmembrane helix</keyword>